<dbReference type="Pfam" id="PF00271">
    <property type="entry name" value="Helicase_C"/>
    <property type="match status" value="1"/>
</dbReference>
<dbReference type="GO" id="GO:0003676">
    <property type="term" value="F:nucleic acid binding"/>
    <property type="evidence" value="ECO:0007669"/>
    <property type="project" value="InterPro"/>
</dbReference>
<accession>A0A158Q886</accession>
<dbReference type="Gene3D" id="3.40.50.300">
    <property type="entry name" value="P-loop containing nucleotide triphosphate hydrolases"/>
    <property type="match status" value="2"/>
</dbReference>
<dbReference type="GO" id="GO:0005737">
    <property type="term" value="C:cytoplasm"/>
    <property type="evidence" value="ECO:0007669"/>
    <property type="project" value="TreeGrafter"/>
</dbReference>
<dbReference type="InterPro" id="IPR052431">
    <property type="entry name" value="SKI2_subfamily_helicases"/>
</dbReference>
<keyword evidence="4" id="KW-0067">ATP-binding</keyword>
<feature type="domain" description="Helicase C-terminal" evidence="7">
    <location>
        <begin position="1228"/>
        <end position="1386"/>
    </location>
</feature>
<proteinExistence type="predicted"/>
<dbReference type="GO" id="GO:0004386">
    <property type="term" value="F:helicase activity"/>
    <property type="evidence" value="ECO:0007669"/>
    <property type="project" value="UniProtKB-KW"/>
</dbReference>
<dbReference type="FunFam" id="3.40.50.300:FF:001039">
    <property type="entry name" value="ATP-dependent RNA helicase DDX60"/>
    <property type="match status" value="1"/>
</dbReference>
<feature type="region of interest" description="Disordered" evidence="5">
    <location>
        <begin position="561"/>
        <end position="593"/>
    </location>
</feature>
<reference evidence="9" key="1">
    <citation type="submission" date="2016-04" db="UniProtKB">
        <authorList>
            <consortium name="WormBaseParasite"/>
        </authorList>
    </citation>
    <scope>IDENTIFICATION</scope>
</reference>
<evidence type="ECO:0000256" key="1">
    <source>
        <dbReference type="ARBA" id="ARBA00022741"/>
    </source>
</evidence>
<evidence type="ECO:0000259" key="7">
    <source>
        <dbReference type="PROSITE" id="PS51194"/>
    </source>
</evidence>
<feature type="domain" description="Helicase ATP-binding" evidence="6">
    <location>
        <begin position="772"/>
        <end position="942"/>
    </location>
</feature>
<dbReference type="Pfam" id="PF00270">
    <property type="entry name" value="DEAD"/>
    <property type="match status" value="1"/>
</dbReference>
<dbReference type="InterPro" id="IPR027417">
    <property type="entry name" value="P-loop_NTPase"/>
</dbReference>
<dbReference type="SMART" id="SM00490">
    <property type="entry name" value="HELICc"/>
    <property type="match status" value="1"/>
</dbReference>
<dbReference type="Pfam" id="PF26076">
    <property type="entry name" value="WHD_DDX60"/>
    <property type="match status" value="1"/>
</dbReference>
<evidence type="ECO:0000256" key="2">
    <source>
        <dbReference type="ARBA" id="ARBA00022801"/>
    </source>
</evidence>
<dbReference type="Proteomes" id="UP000050640">
    <property type="component" value="Unplaced"/>
</dbReference>
<keyword evidence="8" id="KW-1185">Reference proteome</keyword>
<dbReference type="InterPro" id="IPR001650">
    <property type="entry name" value="Helicase_C-like"/>
</dbReference>
<dbReference type="PANTHER" id="PTHR44533">
    <property type="entry name" value="DEAD/H RNA HELICASE, PUTATIVE-RELATED"/>
    <property type="match status" value="1"/>
</dbReference>
<dbReference type="InterPro" id="IPR014001">
    <property type="entry name" value="Helicase_ATP-bd"/>
</dbReference>
<dbReference type="SMART" id="SM00487">
    <property type="entry name" value="DEXDc"/>
    <property type="match status" value="1"/>
</dbReference>
<dbReference type="PROSITE" id="PS51194">
    <property type="entry name" value="HELICASE_CTER"/>
    <property type="match status" value="1"/>
</dbReference>
<dbReference type="Pfam" id="PF23002">
    <property type="entry name" value="PIN-like_DDX60"/>
    <property type="match status" value="1"/>
</dbReference>
<dbReference type="GO" id="GO:0005524">
    <property type="term" value="F:ATP binding"/>
    <property type="evidence" value="ECO:0007669"/>
    <property type="project" value="UniProtKB-KW"/>
</dbReference>
<evidence type="ECO:0000313" key="9">
    <source>
        <dbReference type="WBParaSite" id="EEL_0000675501-mRNA-1"/>
    </source>
</evidence>
<dbReference type="GO" id="GO:0016787">
    <property type="term" value="F:hydrolase activity"/>
    <property type="evidence" value="ECO:0007669"/>
    <property type="project" value="UniProtKB-KW"/>
</dbReference>
<dbReference type="STRING" id="1147741.A0A158Q886"/>
<sequence length="1721" mass="196373">MSDWDNLDKLVETNSVPIKRTALSKIASSLEEQNILFAKENKDSDIEDELSTSISSKNDIDSEIEDEEAGDIVITNDFTTDDVDVLNRFNSKYDNIISEFADVEIFLISLDGLLIELTAHSYLNWTLGGQTIVIAKQIEILLKQLSNLGGKFKLIWFTDLSAIYAKDTVLNFLRSFVAAYLLQSQWAVDIENFINPSDSLWLSYLHELMPSFLMIGVDDVSKNVVADTGLGFKQLLASIALQALASTIPIVYFSGLVVNLCSVYSHRVEPHIVDFKGWTDYLFQLWTEKKDEVHRNINLSSCKSVSQLWAQIIGECKKSGDLPKESDALTSAILISSLICERRGTERRYFEENKASKRGINFIKFRRTLLNSCASLLDTLDLKQHSLSFSLVDLWDGSLITGIYDAINSGTKILPYRLQQELAPLHKMACLELSLEVDVSDALFDLAAKEVDFEKPALLPINSALLNRYAPEMMSTIMDNCTETEPSTFNEFWLRTKWRLDAIEEHYTKPEERLGNAYQMKRQNKDKQKLSKWYEFFAESLEGRGTSLLVDFSRTPRGFVSKVDEQNDKKKEKQQWQPKSRGNGPKGKGAVKSKKELILEANRNKKNEKLAEDEKQMVRFAMQQGKNAMFILENLMNKLELVSSRAMCTYQQLLRMTDDLNSLEGRDLVEKRRVLAVPIISKLKDLFTVYWQHLDDKQKDYITDLWVSLGFEKSRKTTAFSEGRLTLNMNMIYYQLAYGGEIIDIRSDPQKDDRVTGFQPDAWQRRMLDAVDKGNLRSHSAVIIAPTSAGKTFVSYYCIERVLRQSDDDMVVYVSPSKALLNQVCGSVYARFRNKTLSGGKSLFGTLLLEHFENPMNCQVLITIPECLENLLLSTNPVVQAVIDKIKYVIFDEVHCISASPDAHIWEHLLLLIRCPFLALSATIGNATVLHQWLQSAEKSKNIRGTPLREVELITYGERYSELELAVQRINPTNDATAQNEDSVNSMVEHFMPYGVYKPVKLSMFGIPADQQLTARQILDLYHSLAEVDPVVKEKFEPCSFFNYKPGGEKVWLTREDIRRLEVALKNHFLEWLEVNPERANKVLHQIGRNVQNELEFRSRPFDQRAAAMKSIAPLILELRDKELLPAICFNEDRRVCERLAQQLFDYLEMQQKEFEASPEYKKYEIKDEEKIAKMVKRKRDAAAVKEKKKSKAADKFERAEAEEQERKIQDVDDYDPLAAMRLRLNMILEKFKLHGRQRDSDLHQKVTARLAKDRLAGRETTKLLFKLFERGIGFHHPGLNSKERGAVEILFRSGHLAVLFSTSTLALGINMPCKTVLFGVDDANLTPLQFRQMSGRAGRRGFDHSGSVIFMSIPTAKIRRLLTASLSTLRGNLPFTTSYILRLLGYINQEDSIMSELRFGNQKISPFELRLRTVLSFLTNSFILHTRAELSSTAQNQLKLYTLFAVQVLRSLNLLNKNGELSGLAPLVCHLSANEPGNLLFVHLLQNGVFHKLCESKAISREEVKSQLVLIFAHLFTSLRLPISWNPNDKNSYPSEGESEIFLKPLPDSCACLIKQYTSKVENLYREFMRLAGPSKRLQGEVFSLTGYADSSVSMFSSNIVHPFHDYLLFDEAFMPARSPSPVDHRGRIVYLNAYAVDFWRLESKKALERDNGISENRVWALINSFSATLLKIRDALLAVGRSKDSFVEVMLELANEYHKKFCVAFSMKQKIRVSHGTAK</sequence>
<organism evidence="8 9">
    <name type="scientific">Elaeophora elaphi</name>
    <dbReference type="NCBI Taxonomy" id="1147741"/>
    <lineage>
        <taxon>Eukaryota</taxon>
        <taxon>Metazoa</taxon>
        <taxon>Ecdysozoa</taxon>
        <taxon>Nematoda</taxon>
        <taxon>Chromadorea</taxon>
        <taxon>Rhabditida</taxon>
        <taxon>Spirurina</taxon>
        <taxon>Spiruromorpha</taxon>
        <taxon>Filarioidea</taxon>
        <taxon>Onchocercidae</taxon>
        <taxon>Elaeophora</taxon>
    </lineage>
</organism>
<evidence type="ECO:0000259" key="6">
    <source>
        <dbReference type="PROSITE" id="PS51192"/>
    </source>
</evidence>
<dbReference type="PANTHER" id="PTHR44533:SF4">
    <property type="entry name" value="DEAD_H RNA HELICASE, PUTATIVE-RELATED"/>
    <property type="match status" value="1"/>
</dbReference>
<dbReference type="SUPFAM" id="SSF52540">
    <property type="entry name" value="P-loop containing nucleoside triphosphate hydrolases"/>
    <property type="match status" value="1"/>
</dbReference>
<evidence type="ECO:0000256" key="3">
    <source>
        <dbReference type="ARBA" id="ARBA00022806"/>
    </source>
</evidence>
<name>A0A158Q886_9BILA</name>
<protein>
    <submittedName>
        <fullName evidence="9">DEAD/DEAH box helicase</fullName>
    </submittedName>
</protein>
<dbReference type="InterPro" id="IPR011545">
    <property type="entry name" value="DEAD/DEAH_box_helicase_dom"/>
</dbReference>
<keyword evidence="1" id="KW-0547">Nucleotide-binding</keyword>
<evidence type="ECO:0000313" key="8">
    <source>
        <dbReference type="Proteomes" id="UP000050640"/>
    </source>
</evidence>
<evidence type="ECO:0000256" key="4">
    <source>
        <dbReference type="ARBA" id="ARBA00022840"/>
    </source>
</evidence>
<evidence type="ECO:0000256" key="5">
    <source>
        <dbReference type="SAM" id="MobiDB-lite"/>
    </source>
</evidence>
<feature type="compositionally biased region" description="Basic and acidic residues" evidence="5">
    <location>
        <begin position="562"/>
        <end position="574"/>
    </location>
</feature>
<dbReference type="WBParaSite" id="EEL_0000675501-mRNA-1">
    <property type="protein sequence ID" value="EEL_0000675501-mRNA-1"/>
    <property type="gene ID" value="EEL_0000675501"/>
</dbReference>
<keyword evidence="3" id="KW-0347">Helicase</keyword>
<dbReference type="PROSITE" id="PS51192">
    <property type="entry name" value="HELICASE_ATP_BIND_1"/>
    <property type="match status" value="1"/>
</dbReference>
<keyword evidence="2" id="KW-0378">Hydrolase</keyword>
<dbReference type="InterPro" id="IPR055124">
    <property type="entry name" value="PIN-like_DDX60"/>
</dbReference>
<dbReference type="InterPro" id="IPR059032">
    <property type="entry name" value="WHD_DDX60"/>
</dbReference>